<feature type="transmembrane region" description="Helical" evidence="1">
    <location>
        <begin position="29"/>
        <end position="48"/>
    </location>
</feature>
<keyword evidence="1" id="KW-0812">Transmembrane</keyword>
<protein>
    <submittedName>
        <fullName evidence="2">Uncharacterized protein</fullName>
    </submittedName>
</protein>
<keyword evidence="1" id="KW-1133">Transmembrane helix</keyword>
<dbReference type="AlphaFoldDB" id="A0AAD5PFD6"/>
<reference evidence="2" key="1">
    <citation type="journal article" date="2022" name="IScience">
        <title>Evolution of zygomycete secretomes and the origins of terrestrial fungal ecologies.</title>
        <authorList>
            <person name="Chang Y."/>
            <person name="Wang Y."/>
            <person name="Mondo S."/>
            <person name="Ahrendt S."/>
            <person name="Andreopoulos W."/>
            <person name="Barry K."/>
            <person name="Beard J."/>
            <person name="Benny G.L."/>
            <person name="Blankenship S."/>
            <person name="Bonito G."/>
            <person name="Cuomo C."/>
            <person name="Desiro A."/>
            <person name="Gervers K.A."/>
            <person name="Hundley H."/>
            <person name="Kuo A."/>
            <person name="LaButti K."/>
            <person name="Lang B.F."/>
            <person name="Lipzen A."/>
            <person name="O'Donnell K."/>
            <person name="Pangilinan J."/>
            <person name="Reynolds N."/>
            <person name="Sandor L."/>
            <person name="Smith M.E."/>
            <person name="Tsang A."/>
            <person name="Grigoriev I.V."/>
            <person name="Stajich J.E."/>
            <person name="Spatafora J.W."/>
        </authorList>
    </citation>
    <scope>NUCLEOTIDE SEQUENCE</scope>
    <source>
        <strain evidence="2">RSA 2281</strain>
    </source>
</reference>
<reference evidence="2" key="2">
    <citation type="submission" date="2023-02" db="EMBL/GenBank/DDBJ databases">
        <authorList>
            <consortium name="DOE Joint Genome Institute"/>
            <person name="Mondo S.J."/>
            <person name="Chang Y."/>
            <person name="Wang Y."/>
            <person name="Ahrendt S."/>
            <person name="Andreopoulos W."/>
            <person name="Barry K."/>
            <person name="Beard J."/>
            <person name="Benny G.L."/>
            <person name="Blankenship S."/>
            <person name="Bonito G."/>
            <person name="Cuomo C."/>
            <person name="Desiro A."/>
            <person name="Gervers K.A."/>
            <person name="Hundley H."/>
            <person name="Kuo A."/>
            <person name="LaButti K."/>
            <person name="Lang B.F."/>
            <person name="Lipzen A."/>
            <person name="O'Donnell K."/>
            <person name="Pangilinan J."/>
            <person name="Reynolds N."/>
            <person name="Sandor L."/>
            <person name="Smith M.W."/>
            <person name="Tsang A."/>
            <person name="Grigoriev I.V."/>
            <person name="Stajich J.E."/>
            <person name="Spatafora J.W."/>
        </authorList>
    </citation>
    <scope>NUCLEOTIDE SEQUENCE</scope>
    <source>
        <strain evidence="2">RSA 2281</strain>
    </source>
</reference>
<dbReference type="EMBL" id="JAIXMP010000010">
    <property type="protein sequence ID" value="KAI9266754.1"/>
    <property type="molecule type" value="Genomic_DNA"/>
</dbReference>
<name>A0AAD5PFD6_9FUNG</name>
<evidence type="ECO:0000256" key="1">
    <source>
        <dbReference type="SAM" id="Phobius"/>
    </source>
</evidence>
<gene>
    <name evidence="2" type="ORF">BDA99DRAFT_32610</name>
</gene>
<keyword evidence="3" id="KW-1185">Reference proteome</keyword>
<organism evidence="2 3">
    <name type="scientific">Phascolomyces articulosus</name>
    <dbReference type="NCBI Taxonomy" id="60185"/>
    <lineage>
        <taxon>Eukaryota</taxon>
        <taxon>Fungi</taxon>
        <taxon>Fungi incertae sedis</taxon>
        <taxon>Mucoromycota</taxon>
        <taxon>Mucoromycotina</taxon>
        <taxon>Mucoromycetes</taxon>
        <taxon>Mucorales</taxon>
        <taxon>Lichtheimiaceae</taxon>
        <taxon>Phascolomyces</taxon>
    </lineage>
</organism>
<evidence type="ECO:0000313" key="3">
    <source>
        <dbReference type="Proteomes" id="UP001209540"/>
    </source>
</evidence>
<evidence type="ECO:0000313" key="2">
    <source>
        <dbReference type="EMBL" id="KAI9266754.1"/>
    </source>
</evidence>
<proteinExistence type="predicted"/>
<comment type="caution">
    <text evidence="2">The sequence shown here is derived from an EMBL/GenBank/DDBJ whole genome shotgun (WGS) entry which is preliminary data.</text>
</comment>
<accession>A0AAD5PFD6</accession>
<dbReference type="Proteomes" id="UP001209540">
    <property type="component" value="Unassembled WGS sequence"/>
</dbReference>
<sequence length="115" mass="13684">MMMLISHSLLLLYTHTLFARRSFLLRFFLYNSYTFSFSLLYHLHFIHVPQQKSFFFLILHSPFEKRAHTLDAYKQFKGPGCNLYMISFFDVNQGLREKSLALSSSLPSILYYILL</sequence>
<keyword evidence="1" id="KW-0472">Membrane</keyword>